<dbReference type="Pfam" id="PF04577">
    <property type="entry name" value="Glyco_transf_61"/>
    <property type="match status" value="1"/>
</dbReference>
<name>A0A6I6JRR2_9BACT</name>
<organism evidence="5 6">
    <name type="scientific">Maribellus comscasis</name>
    <dbReference type="NCBI Taxonomy" id="2681766"/>
    <lineage>
        <taxon>Bacteria</taxon>
        <taxon>Pseudomonadati</taxon>
        <taxon>Bacteroidota</taxon>
        <taxon>Bacteroidia</taxon>
        <taxon>Marinilabiliales</taxon>
        <taxon>Prolixibacteraceae</taxon>
        <taxon>Maribellus</taxon>
    </lineage>
</organism>
<dbReference type="InterPro" id="IPR007657">
    <property type="entry name" value="Glycosyltransferase_61"/>
</dbReference>
<evidence type="ECO:0000313" key="6">
    <source>
        <dbReference type="Proteomes" id="UP000428260"/>
    </source>
</evidence>
<dbReference type="KEGG" id="mcos:GM418_09695"/>
<proteinExistence type="predicted"/>
<evidence type="ECO:0000256" key="1">
    <source>
        <dbReference type="ARBA" id="ARBA00022676"/>
    </source>
</evidence>
<evidence type="ECO:0000256" key="2">
    <source>
        <dbReference type="ARBA" id="ARBA00022679"/>
    </source>
</evidence>
<keyword evidence="1" id="KW-0328">Glycosyltransferase</keyword>
<dbReference type="PANTHER" id="PTHR20961">
    <property type="entry name" value="GLYCOSYLTRANSFERASE"/>
    <property type="match status" value="1"/>
</dbReference>
<evidence type="ECO:0000259" key="4">
    <source>
        <dbReference type="Pfam" id="PF04577"/>
    </source>
</evidence>
<dbReference type="GO" id="GO:0016757">
    <property type="term" value="F:glycosyltransferase activity"/>
    <property type="evidence" value="ECO:0007669"/>
    <property type="project" value="UniProtKB-KW"/>
</dbReference>
<accession>A0A6I6JRR2</accession>
<dbReference type="RefSeq" id="WP_158865525.1">
    <property type="nucleotide sequence ID" value="NZ_CP046401.1"/>
</dbReference>
<evidence type="ECO:0000313" key="5">
    <source>
        <dbReference type="EMBL" id="QGY43919.1"/>
    </source>
</evidence>
<dbReference type="InterPro" id="IPR049625">
    <property type="entry name" value="Glyco_transf_61_cat"/>
</dbReference>
<dbReference type="AlphaFoldDB" id="A0A6I6JRR2"/>
<dbReference type="EMBL" id="CP046401">
    <property type="protein sequence ID" value="QGY43919.1"/>
    <property type="molecule type" value="Genomic_DNA"/>
</dbReference>
<evidence type="ECO:0000256" key="3">
    <source>
        <dbReference type="ARBA" id="ARBA00023180"/>
    </source>
</evidence>
<keyword evidence="6" id="KW-1185">Reference proteome</keyword>
<keyword evidence="2" id="KW-0808">Transferase</keyword>
<gene>
    <name evidence="5" type="ORF">GM418_09695</name>
</gene>
<dbReference type="Proteomes" id="UP000428260">
    <property type="component" value="Chromosome"/>
</dbReference>
<reference evidence="5 6" key="1">
    <citation type="submission" date="2019-11" db="EMBL/GenBank/DDBJ databases">
        <authorList>
            <person name="Zheng R.K."/>
            <person name="Sun C.M."/>
        </authorList>
    </citation>
    <scope>NUCLEOTIDE SEQUENCE [LARGE SCALE GENOMIC DNA]</scope>
    <source>
        <strain evidence="5 6">WC007</strain>
    </source>
</reference>
<sequence>MNYKGIKWKTKVFTKKYLYNYIYKNYGFRPKGFYNDVDEYVSKHSEQGKIYYEIYPETISEINIPDNLIKASSSYLDYHLKAKESAKYILKIKNGRILSDLLWTIAVFDEKDKLIGDVSMDLLLDESQTISESRIFKRKYFQNLKYFKGTVFHIIAGGGSYDNYFHWLIDSISKIHLLKESGLFDQVDWFYVPSIEYDYQRDSLKALGVKEEQIIDGKKYPHIKADTLLAPSYARGRNRHIHQWIIDFLKKEFPPKGIPENTARRYFISRKDANTRKIVNEDEVSKLLAQYNIETVVLSKLSFQEKIDLFAYADLIISFSGAGSTNYLFCKEKTKVLELFGDQFVDFRFYYDIAMKENLDFYYFIGENVKKSNSDASGQFNDLLIDVEALKDKIENELEMSKANEPELVV</sequence>
<feature type="domain" description="Glycosyltransferase 61 catalytic" evidence="4">
    <location>
        <begin position="164"/>
        <end position="337"/>
    </location>
</feature>
<keyword evidence="3" id="KW-0325">Glycoprotein</keyword>
<protein>
    <submittedName>
        <fullName evidence="5">DUF563 domain-containing protein</fullName>
    </submittedName>
</protein>